<dbReference type="GO" id="GO:0004888">
    <property type="term" value="F:transmembrane signaling receptor activity"/>
    <property type="evidence" value="ECO:0007669"/>
    <property type="project" value="TreeGrafter"/>
</dbReference>
<dbReference type="Pfam" id="PF00672">
    <property type="entry name" value="HAMP"/>
    <property type="match status" value="1"/>
</dbReference>
<evidence type="ECO:0000256" key="5">
    <source>
        <dbReference type="SAM" id="Phobius"/>
    </source>
</evidence>
<keyword evidence="9" id="KW-1185">Reference proteome</keyword>
<evidence type="ECO:0000256" key="3">
    <source>
        <dbReference type="ARBA" id="ARBA00029447"/>
    </source>
</evidence>
<evidence type="ECO:0000313" key="9">
    <source>
        <dbReference type="Proteomes" id="UP000323502"/>
    </source>
</evidence>
<protein>
    <submittedName>
        <fullName evidence="8">Methyl-accepting chemotaxis protein</fullName>
    </submittedName>
</protein>
<dbReference type="PANTHER" id="PTHR43531:SF11">
    <property type="entry name" value="METHYL-ACCEPTING CHEMOTAXIS PROTEIN 3"/>
    <property type="match status" value="1"/>
</dbReference>
<name>A0A1G7N9Z8_9SPHN</name>
<dbReference type="PANTHER" id="PTHR43531">
    <property type="entry name" value="PROTEIN ICFG"/>
    <property type="match status" value="1"/>
</dbReference>
<keyword evidence="5" id="KW-1133">Transmembrane helix</keyword>
<dbReference type="Pfam" id="PF00015">
    <property type="entry name" value="MCPsignal"/>
    <property type="match status" value="1"/>
</dbReference>
<dbReference type="RefSeq" id="WP_235904065.1">
    <property type="nucleotide sequence ID" value="NZ_FNBI01000005.1"/>
</dbReference>
<dbReference type="InterPro" id="IPR004089">
    <property type="entry name" value="MCPsignal_dom"/>
</dbReference>
<proteinExistence type="inferred from homology"/>
<dbReference type="InterPro" id="IPR051310">
    <property type="entry name" value="MCP_chemotaxis"/>
</dbReference>
<dbReference type="PROSITE" id="PS50111">
    <property type="entry name" value="CHEMOTAXIS_TRANSDUC_2"/>
    <property type="match status" value="1"/>
</dbReference>
<sequence>MLQRSVTARLMAPLVVSLALLMLLAGVMLHGQRQVSRANDAARAAQDRMLALAEQRSLSRALQRDALNLVTEPDASELAAIRGRFEKRRDTLVTQLDAREAELRAATIPAAYFTRQRALVADLARVAARADAGDRAGAFQAFRLEVRPVERAASTIAEAQIDALGEQVTTLRAAADAEASWSRLVLLVATALLAIAGLAAGLVITRRSVVAPLHQLRQTMETLAAGRTDLTVPQVERADEVGQMARAMATFRDQLAGAERAKQDQEALIVASIGERLASLARGDLVSRVNADLAGPFAKLKDDFNTALAALQATMTQVGSAAGSIAHGSSEIRHASGDLSQRTEQQAASLEETAAAMVEITATVGRTADDAAHAHESVEQASAEAEQSGEIVRRTVEAMGGIERSSSEIVEIISVIDGIAFQTNLLALNAGVEAARAGDAGKGFAVVASEVRALAQRSAEAAKDVKARIQASSEQVEAGVGLVGETGAALGRIATRIAEVGTLVSSIRVATGQQASGLRQISTAVSDMDGVTQQNAAMVEEATAAARSLAGETELLMQHIARFRIGETPPAQAPASPVHALQSRVASAPARRIRTGAAALAVEEDDWSRF</sequence>
<feature type="domain" description="HAMP" evidence="7">
    <location>
        <begin position="270"/>
        <end position="316"/>
    </location>
</feature>
<accession>A0A1G7N9Z8</accession>
<evidence type="ECO:0000313" key="8">
    <source>
        <dbReference type="EMBL" id="SDF70737.1"/>
    </source>
</evidence>
<dbReference type="Gene3D" id="1.10.287.950">
    <property type="entry name" value="Methyl-accepting chemotaxis protein"/>
    <property type="match status" value="1"/>
</dbReference>
<dbReference type="InterPro" id="IPR003660">
    <property type="entry name" value="HAMP_dom"/>
</dbReference>
<comment type="similarity">
    <text evidence="3">Belongs to the methyl-accepting chemotaxis (MCP) protein family.</text>
</comment>
<dbReference type="SMART" id="SM00283">
    <property type="entry name" value="MA"/>
    <property type="match status" value="1"/>
</dbReference>
<dbReference type="GO" id="GO:0006935">
    <property type="term" value="P:chemotaxis"/>
    <property type="evidence" value="ECO:0007669"/>
    <property type="project" value="UniProtKB-KW"/>
</dbReference>
<organism evidence="8 9">
    <name type="scientific">Sphingomonas carotinifaciens</name>
    <dbReference type="NCBI Taxonomy" id="1166323"/>
    <lineage>
        <taxon>Bacteria</taxon>
        <taxon>Pseudomonadati</taxon>
        <taxon>Pseudomonadota</taxon>
        <taxon>Alphaproteobacteria</taxon>
        <taxon>Sphingomonadales</taxon>
        <taxon>Sphingomonadaceae</taxon>
        <taxon>Sphingomonas</taxon>
    </lineage>
</organism>
<dbReference type="PROSITE" id="PS50885">
    <property type="entry name" value="HAMP"/>
    <property type="match status" value="2"/>
</dbReference>
<feature type="domain" description="Methyl-accepting transducer" evidence="6">
    <location>
        <begin position="321"/>
        <end position="550"/>
    </location>
</feature>
<keyword evidence="5" id="KW-0812">Transmembrane</keyword>
<gene>
    <name evidence="8" type="ORF">SAMN05216557_10586</name>
</gene>
<dbReference type="Gene3D" id="6.10.340.10">
    <property type="match status" value="1"/>
</dbReference>
<evidence type="ECO:0000256" key="1">
    <source>
        <dbReference type="ARBA" id="ARBA00004370"/>
    </source>
</evidence>
<dbReference type="EMBL" id="FNBI01000005">
    <property type="protein sequence ID" value="SDF70737.1"/>
    <property type="molecule type" value="Genomic_DNA"/>
</dbReference>
<dbReference type="CDD" id="cd06225">
    <property type="entry name" value="HAMP"/>
    <property type="match status" value="1"/>
</dbReference>
<keyword evidence="5" id="KW-0472">Membrane</keyword>
<dbReference type="GO" id="GO:0007165">
    <property type="term" value="P:signal transduction"/>
    <property type="evidence" value="ECO:0007669"/>
    <property type="project" value="UniProtKB-KW"/>
</dbReference>
<evidence type="ECO:0000259" key="6">
    <source>
        <dbReference type="PROSITE" id="PS50111"/>
    </source>
</evidence>
<keyword evidence="4" id="KW-0807">Transducer</keyword>
<dbReference type="AlphaFoldDB" id="A0A1G7N9Z8"/>
<feature type="domain" description="HAMP" evidence="7">
    <location>
        <begin position="207"/>
        <end position="260"/>
    </location>
</feature>
<evidence type="ECO:0000259" key="7">
    <source>
        <dbReference type="PROSITE" id="PS50885"/>
    </source>
</evidence>
<feature type="transmembrane region" description="Helical" evidence="5">
    <location>
        <begin position="184"/>
        <end position="204"/>
    </location>
</feature>
<feature type="transmembrane region" description="Helical" evidence="5">
    <location>
        <begin position="6"/>
        <end position="29"/>
    </location>
</feature>
<dbReference type="GO" id="GO:0005886">
    <property type="term" value="C:plasma membrane"/>
    <property type="evidence" value="ECO:0007669"/>
    <property type="project" value="TreeGrafter"/>
</dbReference>
<keyword evidence="2" id="KW-0145">Chemotaxis</keyword>
<reference evidence="8 9" key="1">
    <citation type="submission" date="2016-10" db="EMBL/GenBank/DDBJ databases">
        <authorList>
            <person name="Varghese N."/>
            <person name="Submissions S."/>
        </authorList>
    </citation>
    <scope>NUCLEOTIDE SEQUENCE [LARGE SCALE GENOMIC DNA]</scope>
    <source>
        <strain evidence="8 9">S7-754</strain>
    </source>
</reference>
<dbReference type="CDD" id="cd11386">
    <property type="entry name" value="MCP_signal"/>
    <property type="match status" value="1"/>
</dbReference>
<dbReference type="SUPFAM" id="SSF158472">
    <property type="entry name" value="HAMP domain-like"/>
    <property type="match status" value="1"/>
</dbReference>
<comment type="subcellular location">
    <subcellularLocation>
        <location evidence="1">Membrane</location>
    </subcellularLocation>
</comment>
<evidence type="ECO:0000256" key="2">
    <source>
        <dbReference type="ARBA" id="ARBA00022500"/>
    </source>
</evidence>
<dbReference type="SMART" id="SM00304">
    <property type="entry name" value="HAMP"/>
    <property type="match status" value="2"/>
</dbReference>
<evidence type="ECO:0000256" key="4">
    <source>
        <dbReference type="PROSITE-ProRule" id="PRU00284"/>
    </source>
</evidence>
<dbReference type="FunFam" id="1.10.287.950:FF:000001">
    <property type="entry name" value="Methyl-accepting chemotaxis sensory transducer"/>
    <property type="match status" value="1"/>
</dbReference>
<dbReference type="Proteomes" id="UP000323502">
    <property type="component" value="Unassembled WGS sequence"/>
</dbReference>
<dbReference type="SUPFAM" id="SSF58104">
    <property type="entry name" value="Methyl-accepting chemotaxis protein (MCP) signaling domain"/>
    <property type="match status" value="1"/>
</dbReference>